<evidence type="ECO:0000256" key="1">
    <source>
        <dbReference type="ARBA" id="ARBA00004123"/>
    </source>
</evidence>
<dbReference type="CDD" id="cd12148">
    <property type="entry name" value="fungal_TF_MHR"/>
    <property type="match status" value="1"/>
</dbReference>
<dbReference type="PANTHER" id="PTHR31001:SF40">
    <property type="entry name" value="ZN(II)2CYS6 TRANSCRIPTION FACTOR (EUROFUNG)"/>
    <property type="match status" value="1"/>
</dbReference>
<feature type="region of interest" description="Disordered" evidence="5">
    <location>
        <begin position="1"/>
        <end position="29"/>
    </location>
</feature>
<evidence type="ECO:0000256" key="4">
    <source>
        <dbReference type="SAM" id="Coils"/>
    </source>
</evidence>
<dbReference type="CDD" id="cd00067">
    <property type="entry name" value="GAL4"/>
    <property type="match status" value="1"/>
</dbReference>
<evidence type="ECO:0000313" key="8">
    <source>
        <dbReference type="Proteomes" id="UP000799302"/>
    </source>
</evidence>
<evidence type="ECO:0000256" key="5">
    <source>
        <dbReference type="SAM" id="MobiDB-lite"/>
    </source>
</evidence>
<dbReference type="InterPro" id="IPR050613">
    <property type="entry name" value="Sec_Metabolite_Reg"/>
</dbReference>
<keyword evidence="3" id="KW-0539">Nucleus</keyword>
<dbReference type="PANTHER" id="PTHR31001">
    <property type="entry name" value="UNCHARACTERIZED TRANSCRIPTIONAL REGULATORY PROTEIN"/>
    <property type="match status" value="1"/>
</dbReference>
<dbReference type="InterPro" id="IPR007219">
    <property type="entry name" value="XnlR_reg_dom"/>
</dbReference>
<dbReference type="PROSITE" id="PS00463">
    <property type="entry name" value="ZN2_CY6_FUNGAL_1"/>
    <property type="match status" value="1"/>
</dbReference>
<dbReference type="EMBL" id="MU004241">
    <property type="protein sequence ID" value="KAF2665066.1"/>
    <property type="molecule type" value="Genomic_DNA"/>
</dbReference>
<evidence type="ECO:0000313" key="7">
    <source>
        <dbReference type="EMBL" id="KAF2665066.1"/>
    </source>
</evidence>
<keyword evidence="4" id="KW-0175">Coiled coil</keyword>
<dbReference type="GO" id="GO:0003677">
    <property type="term" value="F:DNA binding"/>
    <property type="evidence" value="ECO:0007669"/>
    <property type="project" value="InterPro"/>
</dbReference>
<sequence length="781" mass="86729">MSTTSPPSDSGASSRRGTTTGIRRTRPSYSCEQCRRRRVGCDRVHPTCSACSKTGSACVYPTPLKRKDHASEDSEHKSSRRRTGKMVRDASHAKGGYLSLQSGGRSRFIENTFWATIDPEALDLDSLIFELPLVPVETEVENEEYIDDTPSGQSPLPFFSTQPVARAKNDCRHLRMILSHLPAQSTCDDLYRSFVCHVHPLIALVHTPTFDNQYRRFWEWYQSWNGISSPTGILAEIPSFLPLLFAVLWTGLVAGQDLVIESPPASHGPSLDKKLCALTTKALSMVGFPQNPSMASLEAFLLLQSFQIKEEESLSSCSFVAIALRIAQAMGLHRDPADFGLSPIQCEERRRTWRYLMHLDVMTSVVSGLPMSLNTAITTTGYISELRDELIGQPQLAAAIDDRDRLYPGYVLATGRYEVSSCIREVLNLHLSPHSYDMEEIEEAKKRLNDLKDRIEERIHLLSDLSSADSWNTNAMINGNPVPLPFAANDNAFLSWAIDLLRMQVDRAYGLLYIPMIHNHDLWSQLRAEAIPYFQSYLRTFAKMINNVSFKPFHWLYPGSYQPLNQVCMLLVDMLRRPDAPEVPQSRLALEPIFQCLGPNGRVFGRNSSSGLGASNRRFSNGARVAWARLEALRRKVWKVLGIDATVMWSATYDNRTNSVYTSSPESQLKSDMLASADGFSASNMADLTGLGMSPNSLSQSLPSAFSNGSPGSLDLDPALALDSFSWAAGPTNDDMLMWQYLGFGSDMAFESNGAGNWDPEALNSLFVGNVNSGVNSQKGL</sequence>
<dbReference type="Pfam" id="PF00172">
    <property type="entry name" value="Zn_clus"/>
    <property type="match status" value="1"/>
</dbReference>
<dbReference type="SUPFAM" id="SSF57701">
    <property type="entry name" value="Zn2/Cys6 DNA-binding domain"/>
    <property type="match status" value="1"/>
</dbReference>
<reference evidence="7" key="1">
    <citation type="journal article" date="2020" name="Stud. Mycol.">
        <title>101 Dothideomycetes genomes: a test case for predicting lifestyles and emergence of pathogens.</title>
        <authorList>
            <person name="Haridas S."/>
            <person name="Albert R."/>
            <person name="Binder M."/>
            <person name="Bloem J."/>
            <person name="Labutti K."/>
            <person name="Salamov A."/>
            <person name="Andreopoulos B."/>
            <person name="Baker S."/>
            <person name="Barry K."/>
            <person name="Bills G."/>
            <person name="Bluhm B."/>
            <person name="Cannon C."/>
            <person name="Castanera R."/>
            <person name="Culley D."/>
            <person name="Daum C."/>
            <person name="Ezra D."/>
            <person name="Gonzalez J."/>
            <person name="Henrissat B."/>
            <person name="Kuo A."/>
            <person name="Liang C."/>
            <person name="Lipzen A."/>
            <person name="Lutzoni F."/>
            <person name="Magnuson J."/>
            <person name="Mondo S."/>
            <person name="Nolan M."/>
            <person name="Ohm R."/>
            <person name="Pangilinan J."/>
            <person name="Park H.-J."/>
            <person name="Ramirez L."/>
            <person name="Alfaro M."/>
            <person name="Sun H."/>
            <person name="Tritt A."/>
            <person name="Yoshinaga Y."/>
            <person name="Zwiers L.-H."/>
            <person name="Turgeon B."/>
            <person name="Goodwin S."/>
            <person name="Spatafora J."/>
            <person name="Crous P."/>
            <person name="Grigoriev I."/>
        </authorList>
    </citation>
    <scope>NUCLEOTIDE SEQUENCE</scope>
    <source>
        <strain evidence="7">CBS 115976</strain>
    </source>
</reference>
<protein>
    <recommendedName>
        <fullName evidence="6">Zn(2)-C6 fungal-type domain-containing protein</fullName>
    </recommendedName>
</protein>
<dbReference type="GO" id="GO:0008270">
    <property type="term" value="F:zinc ion binding"/>
    <property type="evidence" value="ECO:0007669"/>
    <property type="project" value="InterPro"/>
</dbReference>
<dbReference type="OrthoDB" id="3989227at2759"/>
<evidence type="ECO:0000256" key="3">
    <source>
        <dbReference type="ARBA" id="ARBA00023242"/>
    </source>
</evidence>
<feature type="coiled-coil region" evidence="4">
    <location>
        <begin position="434"/>
        <end position="465"/>
    </location>
</feature>
<evidence type="ECO:0000259" key="6">
    <source>
        <dbReference type="PROSITE" id="PS50048"/>
    </source>
</evidence>
<proteinExistence type="predicted"/>
<accession>A0A6A6U076</accession>
<gene>
    <name evidence="7" type="ORF">BT63DRAFT_429017</name>
</gene>
<dbReference type="SMART" id="SM00066">
    <property type="entry name" value="GAL4"/>
    <property type="match status" value="1"/>
</dbReference>
<feature type="compositionally biased region" description="Low complexity" evidence="5">
    <location>
        <begin position="8"/>
        <end position="22"/>
    </location>
</feature>
<dbReference type="AlphaFoldDB" id="A0A6A6U076"/>
<feature type="region of interest" description="Disordered" evidence="5">
    <location>
        <begin position="62"/>
        <end position="90"/>
    </location>
</feature>
<keyword evidence="2" id="KW-0479">Metal-binding</keyword>
<dbReference type="Proteomes" id="UP000799302">
    <property type="component" value="Unassembled WGS sequence"/>
</dbReference>
<dbReference type="GO" id="GO:0000981">
    <property type="term" value="F:DNA-binding transcription factor activity, RNA polymerase II-specific"/>
    <property type="evidence" value="ECO:0007669"/>
    <property type="project" value="InterPro"/>
</dbReference>
<organism evidence="7 8">
    <name type="scientific">Microthyrium microscopicum</name>
    <dbReference type="NCBI Taxonomy" id="703497"/>
    <lineage>
        <taxon>Eukaryota</taxon>
        <taxon>Fungi</taxon>
        <taxon>Dikarya</taxon>
        <taxon>Ascomycota</taxon>
        <taxon>Pezizomycotina</taxon>
        <taxon>Dothideomycetes</taxon>
        <taxon>Dothideomycetes incertae sedis</taxon>
        <taxon>Microthyriales</taxon>
        <taxon>Microthyriaceae</taxon>
        <taxon>Microthyrium</taxon>
    </lineage>
</organism>
<dbReference type="InterPro" id="IPR001138">
    <property type="entry name" value="Zn2Cys6_DnaBD"/>
</dbReference>
<evidence type="ECO:0000256" key="2">
    <source>
        <dbReference type="ARBA" id="ARBA00022723"/>
    </source>
</evidence>
<dbReference type="Pfam" id="PF04082">
    <property type="entry name" value="Fungal_trans"/>
    <property type="match status" value="1"/>
</dbReference>
<name>A0A6A6U076_9PEZI</name>
<comment type="subcellular location">
    <subcellularLocation>
        <location evidence="1">Nucleus</location>
    </subcellularLocation>
</comment>
<keyword evidence="8" id="KW-1185">Reference proteome</keyword>
<dbReference type="GO" id="GO:0005634">
    <property type="term" value="C:nucleus"/>
    <property type="evidence" value="ECO:0007669"/>
    <property type="project" value="UniProtKB-SubCell"/>
</dbReference>
<dbReference type="GO" id="GO:0006351">
    <property type="term" value="P:DNA-templated transcription"/>
    <property type="evidence" value="ECO:0007669"/>
    <property type="project" value="InterPro"/>
</dbReference>
<feature type="domain" description="Zn(2)-C6 fungal-type" evidence="6">
    <location>
        <begin position="30"/>
        <end position="60"/>
    </location>
</feature>
<dbReference type="PROSITE" id="PS50048">
    <property type="entry name" value="ZN2_CY6_FUNGAL_2"/>
    <property type="match status" value="1"/>
</dbReference>
<dbReference type="Gene3D" id="4.10.240.10">
    <property type="entry name" value="Zn(2)-C6 fungal-type DNA-binding domain"/>
    <property type="match status" value="1"/>
</dbReference>
<dbReference type="InterPro" id="IPR036864">
    <property type="entry name" value="Zn2-C6_fun-type_DNA-bd_sf"/>
</dbReference>
<dbReference type="SMART" id="SM00906">
    <property type="entry name" value="Fungal_trans"/>
    <property type="match status" value="1"/>
</dbReference>